<dbReference type="Proteomes" id="UP001500200">
    <property type="component" value="Unassembled WGS sequence"/>
</dbReference>
<evidence type="ECO:0000256" key="1">
    <source>
        <dbReference type="SAM" id="MobiDB-lite"/>
    </source>
</evidence>
<dbReference type="EMBL" id="BAABKK010000011">
    <property type="protein sequence ID" value="GAA5194099.1"/>
    <property type="molecule type" value="Genomic_DNA"/>
</dbReference>
<keyword evidence="3" id="KW-1185">Reference proteome</keyword>
<evidence type="ECO:0000313" key="2">
    <source>
        <dbReference type="EMBL" id="GAA5194099.1"/>
    </source>
</evidence>
<feature type="region of interest" description="Disordered" evidence="1">
    <location>
        <begin position="1"/>
        <end position="24"/>
    </location>
</feature>
<evidence type="ECO:0000313" key="3">
    <source>
        <dbReference type="Proteomes" id="UP001500200"/>
    </source>
</evidence>
<reference evidence="3" key="1">
    <citation type="journal article" date="2019" name="Int. J. Syst. Evol. Microbiol.">
        <title>The Global Catalogue of Microorganisms (GCM) 10K type strain sequencing project: providing services to taxonomists for standard genome sequencing and annotation.</title>
        <authorList>
            <consortium name="The Broad Institute Genomics Platform"/>
            <consortium name="The Broad Institute Genome Sequencing Center for Infectious Disease"/>
            <person name="Wu L."/>
            <person name="Ma J."/>
        </authorList>
    </citation>
    <scope>NUCLEOTIDE SEQUENCE [LARGE SCALE GENOMIC DNA]</scope>
    <source>
        <strain evidence="3">JCM 18514</strain>
    </source>
</reference>
<proteinExistence type="predicted"/>
<name>A0ABP9SDH8_9MICC</name>
<comment type="caution">
    <text evidence="2">The sequence shown here is derived from an EMBL/GenBank/DDBJ whole genome shotgun (WGS) entry which is preliminary data.</text>
</comment>
<organism evidence="2 3">
    <name type="scientific">Arthrobacter gyeryongensis</name>
    <dbReference type="NCBI Taxonomy" id="1650592"/>
    <lineage>
        <taxon>Bacteria</taxon>
        <taxon>Bacillati</taxon>
        <taxon>Actinomycetota</taxon>
        <taxon>Actinomycetes</taxon>
        <taxon>Micrococcales</taxon>
        <taxon>Micrococcaceae</taxon>
        <taxon>Arthrobacter</taxon>
    </lineage>
</organism>
<gene>
    <name evidence="2" type="ORF">GCM10023346_20730</name>
</gene>
<feature type="compositionally biased region" description="Basic residues" evidence="1">
    <location>
        <begin position="15"/>
        <end position="24"/>
    </location>
</feature>
<sequence length="136" mass="15170">MERALPGGSEPLTTARKRHDRHIRPGTRRLRRHSAGHCFGPTSDSFRHLPERLEHSRQFGSLSDKAYVALIARAGLALANQRDGGNIVLRIGRLGLSKVYAITVMKREAGNALDLQKNQLEQSQQDEAFLTFLDAT</sequence>
<protein>
    <submittedName>
        <fullName evidence="2">Uncharacterized protein</fullName>
    </submittedName>
</protein>
<accession>A0ABP9SDH8</accession>